<dbReference type="STRING" id="5486.A0A367XX93"/>
<keyword evidence="1" id="KW-0472">Membrane</keyword>
<evidence type="ECO:0000313" key="2">
    <source>
        <dbReference type="EMBL" id="RCK57432.1"/>
    </source>
</evidence>
<evidence type="ECO:0000313" key="3">
    <source>
        <dbReference type="Proteomes" id="UP000253472"/>
    </source>
</evidence>
<evidence type="ECO:0000256" key="1">
    <source>
        <dbReference type="SAM" id="Phobius"/>
    </source>
</evidence>
<accession>A0A367XX93</accession>
<reference evidence="2 3" key="1">
    <citation type="submission" date="2018-06" db="EMBL/GenBank/DDBJ databases">
        <title>Whole genome sequencing of Candida tropicalis (genome annotated by CSBL at Korea University).</title>
        <authorList>
            <person name="Ahn J."/>
        </authorList>
    </citation>
    <scope>NUCLEOTIDE SEQUENCE [LARGE SCALE GENOMIC DNA]</scope>
    <source>
        <strain evidence="2 3">ATCC 20962</strain>
    </source>
</reference>
<keyword evidence="3" id="KW-1185">Reference proteome</keyword>
<dbReference type="EMBL" id="QLNQ01000028">
    <property type="protein sequence ID" value="RCK57432.1"/>
    <property type="molecule type" value="Genomic_DNA"/>
</dbReference>
<dbReference type="OrthoDB" id="4012145at2759"/>
<gene>
    <name evidence="2" type="ORF">Cantr_07009</name>
</gene>
<feature type="transmembrane region" description="Helical" evidence="1">
    <location>
        <begin position="35"/>
        <end position="57"/>
    </location>
</feature>
<dbReference type="AlphaFoldDB" id="A0A367XX93"/>
<organism evidence="2 3">
    <name type="scientific">Candida viswanathii</name>
    <dbReference type="NCBI Taxonomy" id="5486"/>
    <lineage>
        <taxon>Eukaryota</taxon>
        <taxon>Fungi</taxon>
        <taxon>Dikarya</taxon>
        <taxon>Ascomycota</taxon>
        <taxon>Saccharomycotina</taxon>
        <taxon>Pichiomycetes</taxon>
        <taxon>Debaryomycetaceae</taxon>
        <taxon>Candida/Lodderomyces clade</taxon>
        <taxon>Candida</taxon>
    </lineage>
</organism>
<protein>
    <submittedName>
        <fullName evidence="2">Uncharacterized protein</fullName>
    </submittedName>
</protein>
<proteinExistence type="predicted"/>
<dbReference type="Proteomes" id="UP000253472">
    <property type="component" value="Unassembled WGS sequence"/>
</dbReference>
<name>A0A367XX93_9ASCO</name>
<comment type="caution">
    <text evidence="2">The sequence shown here is derived from an EMBL/GenBank/DDBJ whole genome shotgun (WGS) entry which is preliminary data.</text>
</comment>
<keyword evidence="1" id="KW-1133">Transmembrane helix</keyword>
<keyword evidence="1" id="KW-0812">Transmembrane</keyword>
<sequence length="110" mass="12181">MPTATGILLSSVFGTTVRLLQTSMSGSPAKLASKVAGYGLTIGATIGVYLLIIDPTLESNRKLFNRRLELLREQREKKAEFYDFQPAKKELPYKRGAIFGLLDKLGAKYQ</sequence>